<feature type="compositionally biased region" description="Basic and acidic residues" evidence="1">
    <location>
        <begin position="185"/>
        <end position="198"/>
    </location>
</feature>
<comment type="caution">
    <text evidence="2">The sequence shown here is derived from an EMBL/GenBank/DDBJ whole genome shotgun (WGS) entry which is preliminary data.</text>
</comment>
<proteinExistence type="predicted"/>
<feature type="compositionally biased region" description="Basic and acidic residues" evidence="1">
    <location>
        <begin position="573"/>
        <end position="591"/>
    </location>
</feature>
<keyword evidence="3" id="KW-1185">Reference proteome</keyword>
<feature type="compositionally biased region" description="Basic and acidic residues" evidence="1">
    <location>
        <begin position="245"/>
        <end position="255"/>
    </location>
</feature>
<dbReference type="Proteomes" id="UP001175271">
    <property type="component" value="Unassembled WGS sequence"/>
</dbReference>
<feature type="compositionally biased region" description="Basic and acidic residues" evidence="1">
    <location>
        <begin position="217"/>
        <end position="234"/>
    </location>
</feature>
<feature type="region of interest" description="Disordered" evidence="1">
    <location>
        <begin position="185"/>
        <end position="317"/>
    </location>
</feature>
<feature type="region of interest" description="Disordered" evidence="1">
    <location>
        <begin position="376"/>
        <end position="427"/>
    </location>
</feature>
<evidence type="ECO:0000313" key="3">
    <source>
        <dbReference type="Proteomes" id="UP001175271"/>
    </source>
</evidence>
<evidence type="ECO:0000256" key="1">
    <source>
        <dbReference type="SAM" id="MobiDB-lite"/>
    </source>
</evidence>
<reference evidence="2" key="1">
    <citation type="submission" date="2023-06" db="EMBL/GenBank/DDBJ databases">
        <title>Genomic analysis of the entomopathogenic nematode Steinernema hermaphroditum.</title>
        <authorList>
            <person name="Schwarz E.M."/>
            <person name="Heppert J.K."/>
            <person name="Baniya A."/>
            <person name="Schwartz H.T."/>
            <person name="Tan C.-H."/>
            <person name="Antoshechkin I."/>
            <person name="Sternberg P.W."/>
            <person name="Goodrich-Blair H."/>
            <person name="Dillman A.R."/>
        </authorList>
    </citation>
    <scope>NUCLEOTIDE SEQUENCE</scope>
    <source>
        <strain evidence="2">PS9179</strain>
        <tissue evidence="2">Whole animal</tissue>
    </source>
</reference>
<sequence>MAAPTPTVTDNLVANEDTVKERLAFFSKKKAALLSVLRQMRDKAEKENNGQFTDAEKEMMAKCLSHYEILSEMEEKYIDTMNSIVGIRKNATEDFEAEQKDLRQTLNESIVQAAAKGAEKSEDKKVEEEGKDEDSDSEDALELLQKEMAEMVRLSEAVAKGQQINEQLSKRFQLLKEKRHLMKATREQKTAAQVKEELAAAGQYRSTRNRLSNESGQLDRKQKTLERLRKKVIERGMLAGAEASPQKEDVTKEVDLETSGLRVPVLAADDSQEESEAGEEKEDDSDGAERKSKPKSRLQRHKELKEKEAKEREEAEKREALIRESFARLAARRDRMSVIRSQLETLSQTPEVQTEMKADSIKTKLSELSKMREHLEKLQQSGSDFQDEEEFAQQLASLEASSEEVSVSAAEANGDEAADEEEDEDEVVVEVRRHFENGMSSSSSSCPVDDRLRSIEQSLHRHQAKLNEIASQLQNTPPRCCQHCRYQPLTSASAALRHALLNATITQLQYFNDAVTRLTEGRSVAHLDQAINALFNAADPCLLRQDTITQDDTQSLCTSVALSHTHSASPDYDPSRKVSCESQSRAEEAKRQLSSGRAKLEKQRTLERIRTFTAKDEQQLSPNRLSVSPRVSPKSTATTSPLERDICLIMEAVLPWIKEHEADDVDETLISNLSAVVLRRATNVALPGENRGAADRFDVQLSTILNSTLPQYEGAGLLGELRDQIVFEITDILYNELAFVQMMQTVDDVVIGLRTTVEV</sequence>
<feature type="compositionally biased region" description="Polar residues" evidence="1">
    <location>
        <begin position="204"/>
        <end position="216"/>
    </location>
</feature>
<gene>
    <name evidence="2" type="ORF">QR680_014720</name>
</gene>
<accession>A0AA39M4E6</accession>
<feature type="compositionally biased region" description="Basic and acidic residues" evidence="1">
    <location>
        <begin position="117"/>
        <end position="128"/>
    </location>
</feature>
<feature type="compositionally biased region" description="Low complexity" evidence="1">
    <location>
        <begin position="392"/>
        <end position="412"/>
    </location>
</feature>
<organism evidence="2 3">
    <name type="scientific">Steinernema hermaphroditum</name>
    <dbReference type="NCBI Taxonomy" id="289476"/>
    <lineage>
        <taxon>Eukaryota</taxon>
        <taxon>Metazoa</taxon>
        <taxon>Ecdysozoa</taxon>
        <taxon>Nematoda</taxon>
        <taxon>Chromadorea</taxon>
        <taxon>Rhabditida</taxon>
        <taxon>Tylenchina</taxon>
        <taxon>Panagrolaimomorpha</taxon>
        <taxon>Strongyloidoidea</taxon>
        <taxon>Steinernematidae</taxon>
        <taxon>Steinernema</taxon>
    </lineage>
</organism>
<evidence type="ECO:0000313" key="2">
    <source>
        <dbReference type="EMBL" id="KAK0420497.1"/>
    </source>
</evidence>
<name>A0AA39M4E6_9BILA</name>
<feature type="compositionally biased region" description="Basic and acidic residues" evidence="1">
    <location>
        <begin position="301"/>
        <end position="317"/>
    </location>
</feature>
<feature type="region of interest" description="Disordered" evidence="1">
    <location>
        <begin position="614"/>
        <end position="638"/>
    </location>
</feature>
<dbReference type="AlphaFoldDB" id="A0AA39M4E6"/>
<feature type="compositionally biased region" description="Acidic residues" evidence="1">
    <location>
        <begin position="270"/>
        <end position="286"/>
    </location>
</feature>
<protein>
    <recommendedName>
        <fullName evidence="4">Pericentriolar material 1 protein C-terminal domain-containing protein</fullName>
    </recommendedName>
</protein>
<feature type="region of interest" description="Disordered" evidence="1">
    <location>
        <begin position="565"/>
        <end position="601"/>
    </location>
</feature>
<feature type="compositionally biased region" description="Acidic residues" evidence="1">
    <location>
        <begin position="413"/>
        <end position="427"/>
    </location>
</feature>
<evidence type="ECO:0008006" key="4">
    <source>
        <dbReference type="Google" id="ProtNLM"/>
    </source>
</evidence>
<dbReference type="EMBL" id="JAUCMV010000002">
    <property type="protein sequence ID" value="KAK0420497.1"/>
    <property type="molecule type" value="Genomic_DNA"/>
</dbReference>
<feature type="region of interest" description="Disordered" evidence="1">
    <location>
        <begin position="114"/>
        <end position="138"/>
    </location>
</feature>
<feature type="compositionally biased region" description="Acidic residues" evidence="1">
    <location>
        <begin position="129"/>
        <end position="138"/>
    </location>
</feature>